<dbReference type="AlphaFoldDB" id="A0A7X4VZS7"/>
<evidence type="ECO:0000256" key="1">
    <source>
        <dbReference type="ARBA" id="ARBA00022729"/>
    </source>
</evidence>
<feature type="signal peptide" evidence="6">
    <location>
        <begin position="1"/>
        <end position="21"/>
    </location>
</feature>
<evidence type="ECO:0000256" key="2">
    <source>
        <dbReference type="ARBA" id="ARBA00023136"/>
    </source>
</evidence>
<accession>A0A7X4VZS7</accession>
<evidence type="ECO:0000256" key="4">
    <source>
        <dbReference type="ARBA" id="ARBA00023288"/>
    </source>
</evidence>
<dbReference type="EMBL" id="WUTS01000001">
    <property type="protein sequence ID" value="NAW13212.1"/>
    <property type="molecule type" value="Genomic_DNA"/>
</dbReference>
<sequence length="121" mass="12535">MKTLTLVAIASLLLVAGCATSPQESGETQKQQASSGAGMHQYQCDSGASIAAAYPDTESATVEYQGKRYDMQIAASASGARYVGGGLEWWTKGAGSGAEGMLLQHEAEGSSGKIIERCTVR</sequence>
<keyword evidence="1 6" id="KW-0732">Signal</keyword>
<evidence type="ECO:0000313" key="9">
    <source>
        <dbReference type="Proteomes" id="UP000448235"/>
    </source>
</evidence>
<evidence type="ECO:0000313" key="8">
    <source>
        <dbReference type="EMBL" id="NAW13212.1"/>
    </source>
</evidence>
<dbReference type="Pfam" id="PF09864">
    <property type="entry name" value="MliC"/>
    <property type="match status" value="1"/>
</dbReference>
<dbReference type="InterPro" id="IPR036328">
    <property type="entry name" value="MliC_sf"/>
</dbReference>
<feature type="compositionally biased region" description="Polar residues" evidence="5">
    <location>
        <begin position="22"/>
        <end position="35"/>
    </location>
</feature>
<comment type="caution">
    <text evidence="8">The sequence shown here is derived from an EMBL/GenBank/DDBJ whole genome shotgun (WGS) entry which is preliminary data.</text>
</comment>
<evidence type="ECO:0000256" key="6">
    <source>
        <dbReference type="SAM" id="SignalP"/>
    </source>
</evidence>
<reference evidence="8 9" key="1">
    <citation type="submission" date="2019-12" db="EMBL/GenBank/DDBJ databases">
        <title>Draft genome sequencing of Halomonas icarensis D1-1.</title>
        <authorList>
            <person name="Pandiyan K."/>
            <person name="Kushwaha P."/>
            <person name="Gowdham M."/>
            <person name="Chakdar H."/>
            <person name="Singh A."/>
            <person name="Kumar M."/>
            <person name="Saxena A.K."/>
        </authorList>
    </citation>
    <scope>NUCLEOTIDE SEQUENCE [LARGE SCALE GENOMIC DNA]</scope>
    <source>
        <strain evidence="8 9">D1-1</strain>
    </source>
</reference>
<dbReference type="SUPFAM" id="SSF141488">
    <property type="entry name" value="YdhA-like"/>
    <property type="match status" value="1"/>
</dbReference>
<organism evidence="8 9">
    <name type="scientific">Halomonas icarae</name>
    <dbReference type="NCBI Taxonomy" id="2691040"/>
    <lineage>
        <taxon>Bacteria</taxon>
        <taxon>Pseudomonadati</taxon>
        <taxon>Pseudomonadota</taxon>
        <taxon>Gammaproteobacteria</taxon>
        <taxon>Oceanospirillales</taxon>
        <taxon>Halomonadaceae</taxon>
        <taxon>Halomonas</taxon>
    </lineage>
</organism>
<keyword evidence="3" id="KW-0564">Palmitate</keyword>
<feature type="region of interest" description="Disordered" evidence="5">
    <location>
        <begin position="22"/>
        <end position="41"/>
    </location>
</feature>
<dbReference type="PROSITE" id="PS51257">
    <property type="entry name" value="PROKAR_LIPOPROTEIN"/>
    <property type="match status" value="1"/>
</dbReference>
<proteinExistence type="predicted"/>
<dbReference type="InterPro" id="IPR018660">
    <property type="entry name" value="MliC"/>
</dbReference>
<feature type="domain" description="C-type lysozyme inhibitor" evidence="7">
    <location>
        <begin position="42"/>
        <end position="105"/>
    </location>
</feature>
<keyword evidence="9" id="KW-1185">Reference proteome</keyword>
<dbReference type="Gene3D" id="2.40.128.200">
    <property type="match status" value="1"/>
</dbReference>
<evidence type="ECO:0000256" key="3">
    <source>
        <dbReference type="ARBA" id="ARBA00023139"/>
    </source>
</evidence>
<name>A0A7X4VZS7_9GAMM</name>
<gene>
    <name evidence="8" type="ORF">GRB80_10175</name>
</gene>
<dbReference type="Proteomes" id="UP000448235">
    <property type="component" value="Unassembled WGS sequence"/>
</dbReference>
<keyword evidence="4" id="KW-0449">Lipoprotein</keyword>
<keyword evidence="2" id="KW-0472">Membrane</keyword>
<protein>
    <recommendedName>
        <fullName evidence="7">C-type lysozyme inhibitor domain-containing protein</fullName>
    </recommendedName>
</protein>
<evidence type="ECO:0000259" key="7">
    <source>
        <dbReference type="Pfam" id="PF09864"/>
    </source>
</evidence>
<evidence type="ECO:0000256" key="5">
    <source>
        <dbReference type="SAM" id="MobiDB-lite"/>
    </source>
</evidence>
<feature type="chain" id="PRO_5031474972" description="C-type lysozyme inhibitor domain-containing protein" evidence="6">
    <location>
        <begin position="22"/>
        <end position="121"/>
    </location>
</feature>